<dbReference type="RefSeq" id="WP_117228517.1">
    <property type="nucleotide sequence ID" value="NZ_CP061725.1"/>
</dbReference>
<dbReference type="PANTHER" id="PTHR43244">
    <property type="match status" value="1"/>
</dbReference>
<gene>
    <name evidence="3" type="ORF">D0Q02_14550</name>
</gene>
<dbReference type="OrthoDB" id="7054907at2"/>
<name>A0A372FZ60_9ACTN</name>
<dbReference type="EMBL" id="QVFU01000013">
    <property type="protein sequence ID" value="RFS45826.1"/>
    <property type="molecule type" value="Genomic_DNA"/>
</dbReference>
<organism evidence="3 4">
    <name type="scientific">Micromonospora craniellae</name>
    <dbReference type="NCBI Taxonomy" id="2294034"/>
    <lineage>
        <taxon>Bacteria</taxon>
        <taxon>Bacillati</taxon>
        <taxon>Actinomycetota</taxon>
        <taxon>Actinomycetes</taxon>
        <taxon>Micromonosporales</taxon>
        <taxon>Micromonosporaceae</taxon>
        <taxon>Micromonospora</taxon>
    </lineage>
</organism>
<dbReference type="AlphaFoldDB" id="A0A372FZ60"/>
<accession>A0A372FZ60</accession>
<dbReference type="InterPro" id="IPR036661">
    <property type="entry name" value="Luciferase-like_sf"/>
</dbReference>
<feature type="domain" description="Luciferase-like" evidence="2">
    <location>
        <begin position="9"/>
        <end position="273"/>
    </location>
</feature>
<dbReference type="EC" id="1.-.-.-" evidence="3"/>
<dbReference type="InterPro" id="IPR011251">
    <property type="entry name" value="Luciferase-like_dom"/>
</dbReference>
<dbReference type="Pfam" id="PF00296">
    <property type="entry name" value="Bac_luciferase"/>
    <property type="match status" value="1"/>
</dbReference>
<dbReference type="InterPro" id="IPR050564">
    <property type="entry name" value="F420-G6PD/mer"/>
</dbReference>
<comment type="caution">
    <text evidence="3">The sequence shown here is derived from an EMBL/GenBank/DDBJ whole genome shotgun (WGS) entry which is preliminary data.</text>
</comment>
<dbReference type="CDD" id="cd01097">
    <property type="entry name" value="Tetrahydromethanopterin_reductase"/>
    <property type="match status" value="1"/>
</dbReference>
<sequence>MQYGIFSHIEQIDEIEQLLHGAEADGIASVWLTQGFGHDALTVIGAVGRGLSRLRIGTAVVPVYPRHAMALAQQALTTNMLIGGRLVLGVGPSHPQVVEPCWGMSYARPVRYMREYLAALNGALTQRVRFSGEVVTARGDLTIAGDPPVPAVMVSALGPKMLELTGELAAGTVTWMVGPRTLAELTVPAITAAATGAGRPAPEVVVTAAVCVTDDPRRARAAIDPVLGWYDDKPSYRAMLDREGFSRANQMAIVGDAAEVRAEIGRYEAAGATTFAAQLYGTPQERAATRALVGELATASASAGATGADL</sequence>
<evidence type="ECO:0000313" key="4">
    <source>
        <dbReference type="Proteomes" id="UP000262621"/>
    </source>
</evidence>
<dbReference type="SUPFAM" id="SSF51679">
    <property type="entry name" value="Bacterial luciferase-like"/>
    <property type="match status" value="1"/>
</dbReference>
<protein>
    <submittedName>
        <fullName evidence="3">TIGR03564 family F420-dependent LLM class oxidoreductase</fullName>
        <ecNumber evidence="3">1.-.-.-</ecNumber>
    </submittedName>
</protein>
<evidence type="ECO:0000313" key="3">
    <source>
        <dbReference type="EMBL" id="RFS45826.1"/>
    </source>
</evidence>
<dbReference type="Proteomes" id="UP000262621">
    <property type="component" value="Unassembled WGS sequence"/>
</dbReference>
<proteinExistence type="predicted"/>
<dbReference type="GO" id="GO:0016705">
    <property type="term" value="F:oxidoreductase activity, acting on paired donors, with incorporation or reduction of molecular oxygen"/>
    <property type="evidence" value="ECO:0007669"/>
    <property type="project" value="InterPro"/>
</dbReference>
<evidence type="ECO:0000256" key="1">
    <source>
        <dbReference type="ARBA" id="ARBA00023002"/>
    </source>
</evidence>
<keyword evidence="1 3" id="KW-0560">Oxidoreductase</keyword>
<reference evidence="3 4" key="1">
    <citation type="submission" date="2018-08" db="EMBL/GenBank/DDBJ databases">
        <title>Verrucosispora craniellae sp. nov., isolated from a marine sponge in the South China Sea.</title>
        <authorList>
            <person name="Li L."/>
            <person name="Lin H.W."/>
        </authorList>
    </citation>
    <scope>NUCLEOTIDE SEQUENCE [LARGE SCALE GENOMIC DNA]</scope>
    <source>
        <strain evidence="3 4">LHW63014</strain>
    </source>
</reference>
<keyword evidence="4" id="KW-1185">Reference proteome</keyword>
<dbReference type="PANTHER" id="PTHR43244:SF1">
    <property type="entry name" value="5,10-METHYLENETETRAHYDROMETHANOPTERIN REDUCTASE"/>
    <property type="match status" value="1"/>
</dbReference>
<dbReference type="NCBIfam" id="TIGR03564">
    <property type="entry name" value="F420_MSMEG_4879"/>
    <property type="match status" value="1"/>
</dbReference>
<dbReference type="Gene3D" id="3.20.20.30">
    <property type="entry name" value="Luciferase-like domain"/>
    <property type="match status" value="1"/>
</dbReference>
<dbReference type="InterPro" id="IPR019910">
    <property type="entry name" value="Lucif-like_OxRdtase_MSMEG_4879"/>
</dbReference>
<evidence type="ECO:0000259" key="2">
    <source>
        <dbReference type="Pfam" id="PF00296"/>
    </source>
</evidence>